<gene>
    <name evidence="6" type="ORF">JCM17846_07180</name>
</gene>
<dbReference type="AlphaFoldDB" id="A0A5A7N7Q3"/>
<comment type="caution">
    <text evidence="6">The sequence shown here is derived from an EMBL/GenBank/DDBJ whole genome shotgun (WGS) entry which is preliminary data.</text>
</comment>
<dbReference type="SMART" id="SM00858">
    <property type="entry name" value="SAF"/>
    <property type="match status" value="1"/>
</dbReference>
<evidence type="ECO:0000256" key="2">
    <source>
        <dbReference type="ARBA" id="ARBA00022729"/>
    </source>
</evidence>
<evidence type="ECO:0000256" key="4">
    <source>
        <dbReference type="SAM" id="SignalP"/>
    </source>
</evidence>
<dbReference type="InterPro" id="IPR017585">
    <property type="entry name" value="SAF_FlgA"/>
</dbReference>
<dbReference type="PANTHER" id="PTHR36307">
    <property type="entry name" value="FLAGELLA BASAL BODY P-RING FORMATION PROTEIN FLGA"/>
    <property type="match status" value="1"/>
</dbReference>
<feature type="signal peptide" evidence="4">
    <location>
        <begin position="1"/>
        <end position="34"/>
    </location>
</feature>
<evidence type="ECO:0000313" key="6">
    <source>
        <dbReference type="EMBL" id="GER03036.1"/>
    </source>
</evidence>
<dbReference type="Pfam" id="PF13144">
    <property type="entry name" value="ChapFlgA"/>
    <property type="match status" value="1"/>
</dbReference>
<proteinExistence type="predicted"/>
<dbReference type="Gene3D" id="2.30.30.760">
    <property type="match status" value="1"/>
</dbReference>
<dbReference type="Gene3D" id="3.90.1210.10">
    <property type="entry name" value="Antifreeze-like/N-acetylneuraminic acid synthase C-terminal domain"/>
    <property type="match status" value="1"/>
</dbReference>
<reference evidence="6 7" key="1">
    <citation type="submission" date="2019-09" db="EMBL/GenBank/DDBJ databases">
        <title>NBRP : Genome information of microbial organism related human and environment.</title>
        <authorList>
            <person name="Hattori M."/>
            <person name="Oshima K."/>
            <person name="Inaba H."/>
            <person name="Suda W."/>
            <person name="Sakamoto M."/>
            <person name="Iino T."/>
            <person name="Kitahara M."/>
            <person name="Oshida Y."/>
            <person name="Iida T."/>
            <person name="Kudo T."/>
            <person name="Itoh T."/>
            <person name="Ohkuma M."/>
        </authorList>
    </citation>
    <scope>NUCLEOTIDE SEQUENCE [LARGE SCALE GENOMIC DNA]</scope>
    <source>
        <strain evidence="6 7">Q-1</strain>
    </source>
</reference>
<organism evidence="6 7">
    <name type="scientific">Iodidimonas nitroreducens</name>
    <dbReference type="NCBI Taxonomy" id="1236968"/>
    <lineage>
        <taxon>Bacteria</taxon>
        <taxon>Pseudomonadati</taxon>
        <taxon>Pseudomonadota</taxon>
        <taxon>Alphaproteobacteria</taxon>
        <taxon>Iodidimonadales</taxon>
        <taxon>Iodidimonadaceae</taxon>
        <taxon>Iodidimonas</taxon>
    </lineage>
</organism>
<dbReference type="InterPro" id="IPR013974">
    <property type="entry name" value="SAF"/>
</dbReference>
<dbReference type="CDD" id="cd11614">
    <property type="entry name" value="SAF_CpaB_FlgA_like"/>
    <property type="match status" value="1"/>
</dbReference>
<comment type="subcellular location">
    <subcellularLocation>
        <location evidence="1">Periplasm</location>
    </subcellularLocation>
</comment>
<evidence type="ECO:0000259" key="5">
    <source>
        <dbReference type="SMART" id="SM00858"/>
    </source>
</evidence>
<name>A0A5A7N7Q3_9PROT</name>
<protein>
    <recommendedName>
        <fullName evidence="5">SAF domain-containing protein</fullName>
    </recommendedName>
</protein>
<keyword evidence="2 4" id="KW-0732">Signal</keyword>
<accession>A0A5A7N7Q3</accession>
<feature type="domain" description="SAF" evidence="5">
    <location>
        <begin position="201"/>
        <end position="263"/>
    </location>
</feature>
<dbReference type="GO" id="GO:0044780">
    <property type="term" value="P:bacterial-type flagellum assembly"/>
    <property type="evidence" value="ECO:0007669"/>
    <property type="project" value="InterPro"/>
</dbReference>
<keyword evidence="7" id="KW-1185">Reference proteome</keyword>
<dbReference type="InterPro" id="IPR039246">
    <property type="entry name" value="Flagellar_FlgA"/>
</dbReference>
<evidence type="ECO:0000256" key="1">
    <source>
        <dbReference type="ARBA" id="ARBA00004418"/>
    </source>
</evidence>
<feature type="chain" id="PRO_5022832070" description="SAF domain-containing protein" evidence="4">
    <location>
        <begin position="35"/>
        <end position="334"/>
    </location>
</feature>
<dbReference type="Proteomes" id="UP000324996">
    <property type="component" value="Unassembled WGS sequence"/>
</dbReference>
<evidence type="ECO:0000256" key="3">
    <source>
        <dbReference type="ARBA" id="ARBA00022764"/>
    </source>
</evidence>
<sequence length="334" mass="35958">MTKTRAMIASMMLKSLIALTALSALLMTSTLAMAMMTKSSATVNGPLITLGDVLLTLPDQMTAQKAAETVLASAPLPGESLSLSRYDIDRVMEKAGFTHGLENASGYIKITRAGHAIPEDMIIQKLADAISRSSNYEQVNVRLTNASNPLYAVLSADLGKLRIEALSVDETTGRFTATLAIPHDEGRWNRVALSGMAEPTRMIPVLVRSMSSDEVISRSDIDWIEMSERRINRTMILDASELIGLAPVRMLRAGQALRTSQVQRPLLVTKGSVVTMFVRHGALTLSATGKAMQDGAKGDFIRLLNTASNRTVEARVTASGVVEVMNRAVVAASQ</sequence>
<dbReference type="GO" id="GO:0042597">
    <property type="term" value="C:periplasmic space"/>
    <property type="evidence" value="ECO:0007669"/>
    <property type="project" value="UniProtKB-SubCell"/>
</dbReference>
<keyword evidence="3" id="KW-0574">Periplasm</keyword>
<dbReference type="EMBL" id="BKCN01000002">
    <property type="protein sequence ID" value="GER03036.1"/>
    <property type="molecule type" value="Genomic_DNA"/>
</dbReference>
<dbReference type="PANTHER" id="PTHR36307:SF1">
    <property type="entry name" value="FLAGELLA BASAL BODY P-RING FORMATION PROTEIN FLGA"/>
    <property type="match status" value="1"/>
</dbReference>
<dbReference type="RefSeq" id="WP_161760408.1">
    <property type="nucleotide sequence ID" value="NZ_BKCN01000002.1"/>
</dbReference>
<evidence type="ECO:0000313" key="7">
    <source>
        <dbReference type="Proteomes" id="UP000324996"/>
    </source>
</evidence>
<dbReference type="NCBIfam" id="TIGR03170">
    <property type="entry name" value="flgA_cterm"/>
    <property type="match status" value="1"/>
</dbReference>